<keyword evidence="4" id="KW-0175">Coiled coil</keyword>
<dbReference type="EMBL" id="JBBHLC010000040">
    <property type="protein sequence ID" value="MEJ5864477.1"/>
    <property type="molecule type" value="Genomic_DNA"/>
</dbReference>
<evidence type="ECO:0000259" key="5">
    <source>
        <dbReference type="Pfam" id="PF01420"/>
    </source>
</evidence>
<gene>
    <name evidence="6" type="ORF">V7S98_14715</name>
</gene>
<dbReference type="CDD" id="cd17249">
    <property type="entry name" value="RMtype1_S_EcoR124I-TRD2-CR2_like"/>
    <property type="match status" value="1"/>
</dbReference>
<dbReference type="RefSeq" id="WP_339599717.1">
    <property type="nucleotide sequence ID" value="NZ_JBBHLC010000040.1"/>
</dbReference>
<sequence>MSAVLTDNLPLLAGAPNGIKKLRELILELAVRGKLVPQDPKDEPASELLKRIAEEKARLVAEGKIKKQKPLTESAEGEKLFGLPEGWSWTSLNEIAAMRGGSTPSMSKSEFWNGDIPWVSPKDMHDGDITDSELKVTQSALNKTNLELVPIGSILLVGRSGILKRKLPAQITAVPCTINQDLKAISPFQPQPSYYVQLMLRGTERFILKEDVKQGTTVQSLVYNKLFVRPFGLPPLAEQHRIVAKVDELMTLCDRLEARHADADSAHTQLVQALLSGLTQTRDAEDFAQSWQRLAEHFHTLFTTESSIDSLKQTLLQLAVMGKLVAQDSSHEPASELLKRIAEEKVRLAAEGKIKKPKPLAQVGADERLREISNGWELVRFGQLIELISGQHLGPDEYFDSPQDGAIPYLTGPAEFGEVHPQPTRFTYERRATSIQGDILLTVKGSGVGKTNFVDQEELAISRQLMAIRPVLLDTQFTRYLLLSMAEHFQSKSIGIAIPGISREDVLDTPIGLPPLQEQNRIVAKVDQLMALCDQLKARLNQARQVHEHLASALVEQAVA</sequence>
<accession>A0ABU8QV22</accession>
<feature type="domain" description="Type I restriction modification DNA specificity" evidence="5">
    <location>
        <begin position="84"/>
        <end position="258"/>
    </location>
</feature>
<comment type="similarity">
    <text evidence="1">Belongs to the type-I restriction system S methylase family.</text>
</comment>
<dbReference type="SUPFAM" id="SSF116734">
    <property type="entry name" value="DNA methylase specificity domain"/>
    <property type="match status" value="2"/>
</dbReference>
<evidence type="ECO:0000256" key="2">
    <source>
        <dbReference type="ARBA" id="ARBA00022747"/>
    </source>
</evidence>
<dbReference type="InterPro" id="IPR044946">
    <property type="entry name" value="Restrct_endonuc_typeI_TRD_sf"/>
</dbReference>
<keyword evidence="7" id="KW-1185">Reference proteome</keyword>
<dbReference type="PANTHER" id="PTHR43140:SF1">
    <property type="entry name" value="TYPE I RESTRICTION ENZYME ECOKI SPECIFICITY SUBUNIT"/>
    <property type="match status" value="1"/>
</dbReference>
<dbReference type="InterPro" id="IPR051212">
    <property type="entry name" value="Type-I_RE_S_subunit"/>
</dbReference>
<evidence type="ECO:0000256" key="1">
    <source>
        <dbReference type="ARBA" id="ARBA00010923"/>
    </source>
</evidence>
<dbReference type="InterPro" id="IPR000055">
    <property type="entry name" value="Restrct_endonuc_typeI_TRD"/>
</dbReference>
<keyword evidence="6" id="KW-0540">Nuclease</keyword>
<evidence type="ECO:0000313" key="6">
    <source>
        <dbReference type="EMBL" id="MEJ5864477.1"/>
    </source>
</evidence>
<organism evidence="6 7">
    <name type="scientific">Pseudomonas farsensis</name>
    <dbReference type="NCBI Taxonomy" id="2745492"/>
    <lineage>
        <taxon>Bacteria</taxon>
        <taxon>Pseudomonadati</taxon>
        <taxon>Pseudomonadota</taxon>
        <taxon>Gammaproteobacteria</taxon>
        <taxon>Pseudomonadales</taxon>
        <taxon>Pseudomonadaceae</taxon>
        <taxon>Pseudomonas</taxon>
    </lineage>
</organism>
<feature type="coiled-coil region" evidence="4">
    <location>
        <begin position="526"/>
        <end position="553"/>
    </location>
</feature>
<keyword evidence="2" id="KW-0680">Restriction system</keyword>
<keyword evidence="6" id="KW-0378">Hydrolase</keyword>
<reference evidence="6 7" key="1">
    <citation type="submission" date="2024-02" db="EMBL/GenBank/DDBJ databases">
        <title>Identification of pathogenicity and growth-promoting function of Pseudomonas putida variant.</title>
        <authorList>
            <person name="Sun J."/>
        </authorList>
    </citation>
    <scope>NUCLEOTIDE SEQUENCE [LARGE SCALE GENOMIC DNA]</scope>
    <source>
        <strain evidence="6 7">A03</strain>
    </source>
</reference>
<dbReference type="CDD" id="cd17496">
    <property type="entry name" value="RMtype1_S_BliBORF2384P-TRD1-CR1_like"/>
    <property type="match status" value="1"/>
</dbReference>
<keyword evidence="3" id="KW-0238">DNA-binding</keyword>
<dbReference type="EC" id="3.1.21.-" evidence="6"/>
<name>A0ABU8QV22_9PSED</name>
<dbReference type="Gene3D" id="3.90.220.20">
    <property type="entry name" value="DNA methylase specificity domains"/>
    <property type="match status" value="2"/>
</dbReference>
<comment type="caution">
    <text evidence="6">The sequence shown here is derived from an EMBL/GenBank/DDBJ whole genome shotgun (WGS) entry which is preliminary data.</text>
</comment>
<evidence type="ECO:0000313" key="7">
    <source>
        <dbReference type="Proteomes" id="UP001380290"/>
    </source>
</evidence>
<dbReference type="GO" id="GO:0016787">
    <property type="term" value="F:hydrolase activity"/>
    <property type="evidence" value="ECO:0007669"/>
    <property type="project" value="UniProtKB-KW"/>
</dbReference>
<proteinExistence type="inferred from homology"/>
<keyword evidence="6" id="KW-0255">Endonuclease</keyword>
<feature type="domain" description="Type I restriction modification DNA specificity" evidence="5">
    <location>
        <begin position="375"/>
        <end position="542"/>
    </location>
</feature>
<dbReference type="GO" id="GO:0004519">
    <property type="term" value="F:endonuclease activity"/>
    <property type="evidence" value="ECO:0007669"/>
    <property type="project" value="UniProtKB-KW"/>
</dbReference>
<evidence type="ECO:0000256" key="3">
    <source>
        <dbReference type="ARBA" id="ARBA00023125"/>
    </source>
</evidence>
<dbReference type="Pfam" id="PF01420">
    <property type="entry name" value="Methylase_S"/>
    <property type="match status" value="2"/>
</dbReference>
<dbReference type="Proteomes" id="UP001380290">
    <property type="component" value="Unassembled WGS sequence"/>
</dbReference>
<dbReference type="PANTHER" id="PTHR43140">
    <property type="entry name" value="TYPE-1 RESTRICTION ENZYME ECOKI SPECIFICITY PROTEIN"/>
    <property type="match status" value="1"/>
</dbReference>
<protein>
    <submittedName>
        <fullName evidence="6">Restriction endonuclease subunit S</fullName>
        <ecNumber evidence="6">3.1.21.-</ecNumber>
    </submittedName>
</protein>
<evidence type="ECO:0000256" key="4">
    <source>
        <dbReference type="SAM" id="Coils"/>
    </source>
</evidence>